<dbReference type="Proteomes" id="UP000004994">
    <property type="component" value="Chromosome 4"/>
</dbReference>
<dbReference type="Gramene" id="Solyc04g077333.1.1">
    <property type="protein sequence ID" value="Solyc04g077333.1.1"/>
    <property type="gene ID" value="Solyc04g077333.1"/>
</dbReference>
<reference evidence="1" key="1">
    <citation type="journal article" date="2012" name="Nature">
        <title>The tomato genome sequence provides insights into fleshy fruit evolution.</title>
        <authorList>
            <consortium name="Tomato Genome Consortium"/>
        </authorList>
    </citation>
    <scope>NUCLEOTIDE SEQUENCE [LARGE SCALE GENOMIC DNA]</scope>
    <source>
        <strain evidence="1">cv. Heinz 1706</strain>
    </source>
</reference>
<name>A0A3Q7H186_SOLLC</name>
<dbReference type="InParanoid" id="A0A3Q7H186"/>
<evidence type="ECO:0000313" key="2">
    <source>
        <dbReference type="Proteomes" id="UP000004994"/>
    </source>
</evidence>
<sequence length="100" mass="10902">MGAPLHRKPFHGPIRFNTSVPLLLRTCGYPVGSILRVNSPGAGSLSLFHAERLPESKSTATGFWTDLELTMAAVHKNWKFVSISNDSVKTCFGARSEMGL</sequence>
<proteinExistence type="predicted"/>
<organism evidence="1">
    <name type="scientific">Solanum lycopersicum</name>
    <name type="common">Tomato</name>
    <name type="synonym">Lycopersicon esculentum</name>
    <dbReference type="NCBI Taxonomy" id="4081"/>
    <lineage>
        <taxon>Eukaryota</taxon>
        <taxon>Viridiplantae</taxon>
        <taxon>Streptophyta</taxon>
        <taxon>Embryophyta</taxon>
        <taxon>Tracheophyta</taxon>
        <taxon>Spermatophyta</taxon>
        <taxon>Magnoliopsida</taxon>
        <taxon>eudicotyledons</taxon>
        <taxon>Gunneridae</taxon>
        <taxon>Pentapetalae</taxon>
        <taxon>asterids</taxon>
        <taxon>lamiids</taxon>
        <taxon>Solanales</taxon>
        <taxon>Solanaceae</taxon>
        <taxon>Solanoideae</taxon>
        <taxon>Solaneae</taxon>
        <taxon>Solanum</taxon>
        <taxon>Solanum subgen. Lycopersicon</taxon>
    </lineage>
</organism>
<reference evidence="1" key="2">
    <citation type="submission" date="2019-01" db="UniProtKB">
        <authorList>
            <consortium name="EnsemblPlants"/>
        </authorList>
    </citation>
    <scope>IDENTIFICATION</scope>
    <source>
        <strain evidence="1">cv. Heinz 1706</strain>
    </source>
</reference>
<evidence type="ECO:0000313" key="1">
    <source>
        <dbReference type="EnsemblPlants" id="Solyc04g077333.1.1"/>
    </source>
</evidence>
<accession>A0A3Q7H186</accession>
<dbReference type="AlphaFoldDB" id="A0A3Q7H186"/>
<keyword evidence="2" id="KW-1185">Reference proteome</keyword>
<dbReference type="EnsemblPlants" id="Solyc04g077333.1.1">
    <property type="protein sequence ID" value="Solyc04g077333.1.1"/>
    <property type="gene ID" value="Solyc04g077333.1"/>
</dbReference>
<protein>
    <submittedName>
        <fullName evidence="1">Uncharacterized protein</fullName>
    </submittedName>
</protein>